<dbReference type="Proteomes" id="UP000663854">
    <property type="component" value="Unassembled WGS sequence"/>
</dbReference>
<gene>
    <name evidence="3" type="ORF">JXQ802_LOCUS51479</name>
    <name evidence="2" type="ORF">PYM288_LOCUS35233</name>
</gene>
<feature type="non-terminal residue" evidence="2">
    <location>
        <position position="1"/>
    </location>
</feature>
<evidence type="ECO:0000259" key="1">
    <source>
        <dbReference type="Pfam" id="PF07534"/>
    </source>
</evidence>
<evidence type="ECO:0000313" key="4">
    <source>
        <dbReference type="Proteomes" id="UP000663854"/>
    </source>
</evidence>
<evidence type="ECO:0000313" key="5">
    <source>
        <dbReference type="Proteomes" id="UP000663870"/>
    </source>
</evidence>
<dbReference type="InterPro" id="IPR006571">
    <property type="entry name" value="TLDc_dom"/>
</dbReference>
<dbReference type="AlphaFoldDB" id="A0A815LXA9"/>
<dbReference type="EMBL" id="CAJNOL010007446">
    <property type="protein sequence ID" value="CAF1628464.1"/>
    <property type="molecule type" value="Genomic_DNA"/>
</dbReference>
<sequence>MIHDKQSSLITSHHLTQIPKKSIFDQQFITLWNWLPACPSLSQSIIVFTIEEHGFRLQTLLNKIDDLEYSILIVKTTNGE</sequence>
<feature type="domain" description="TLDc" evidence="1">
    <location>
        <begin position="21"/>
        <end position="79"/>
    </location>
</feature>
<dbReference type="Proteomes" id="UP000663870">
    <property type="component" value="Unassembled WGS sequence"/>
</dbReference>
<proteinExistence type="predicted"/>
<name>A0A815LXA9_9BILA</name>
<dbReference type="EMBL" id="CAJNOH010005912">
    <property type="protein sequence ID" value="CAF1414519.1"/>
    <property type="molecule type" value="Genomic_DNA"/>
</dbReference>
<evidence type="ECO:0000313" key="2">
    <source>
        <dbReference type="EMBL" id="CAF1414519.1"/>
    </source>
</evidence>
<reference evidence="2" key="1">
    <citation type="submission" date="2021-02" db="EMBL/GenBank/DDBJ databases">
        <authorList>
            <person name="Nowell W R."/>
        </authorList>
    </citation>
    <scope>NUCLEOTIDE SEQUENCE</scope>
</reference>
<evidence type="ECO:0000313" key="3">
    <source>
        <dbReference type="EMBL" id="CAF1628464.1"/>
    </source>
</evidence>
<protein>
    <recommendedName>
        <fullName evidence="1">TLDc domain-containing protein</fullName>
    </recommendedName>
</protein>
<comment type="caution">
    <text evidence="2">The sequence shown here is derived from an EMBL/GenBank/DDBJ whole genome shotgun (WGS) entry which is preliminary data.</text>
</comment>
<dbReference type="Pfam" id="PF07534">
    <property type="entry name" value="TLD"/>
    <property type="match status" value="1"/>
</dbReference>
<keyword evidence="5" id="KW-1185">Reference proteome</keyword>
<organism evidence="2 4">
    <name type="scientific">Rotaria sordida</name>
    <dbReference type="NCBI Taxonomy" id="392033"/>
    <lineage>
        <taxon>Eukaryota</taxon>
        <taxon>Metazoa</taxon>
        <taxon>Spiralia</taxon>
        <taxon>Gnathifera</taxon>
        <taxon>Rotifera</taxon>
        <taxon>Eurotatoria</taxon>
        <taxon>Bdelloidea</taxon>
        <taxon>Philodinida</taxon>
        <taxon>Philodinidae</taxon>
        <taxon>Rotaria</taxon>
    </lineage>
</organism>
<accession>A0A815LXA9</accession>